<reference evidence="1 2" key="3">
    <citation type="journal article" date="2010" name="BMC Genomics">
        <title>Transcriptome sequencing and comparative analysis of cucumber flowers with different sex types.</title>
        <authorList>
            <person name="Guo S."/>
            <person name="Zheng Y."/>
            <person name="Joung J.G."/>
            <person name="Liu S."/>
            <person name="Zhang Z."/>
            <person name="Crasta O.R."/>
            <person name="Sobral B.W."/>
            <person name="Xu Y."/>
            <person name="Huang S."/>
            <person name="Fei Z."/>
        </authorList>
    </citation>
    <scope>NUCLEOTIDE SEQUENCE [LARGE SCALE GENOMIC DNA]</scope>
    <source>
        <strain evidence="2">cv. 9930</strain>
    </source>
</reference>
<dbReference type="Proteomes" id="UP000029981">
    <property type="component" value="Chromosome 3"/>
</dbReference>
<dbReference type="Gramene" id="KGN60266">
    <property type="protein sequence ID" value="KGN60266"/>
    <property type="gene ID" value="Csa_3G892200"/>
</dbReference>
<reference evidence="1 2" key="1">
    <citation type="journal article" date="2009" name="Nat. Genet.">
        <title>The genome of the cucumber, Cucumis sativus L.</title>
        <authorList>
            <person name="Huang S."/>
            <person name="Li R."/>
            <person name="Zhang Z."/>
            <person name="Li L."/>
            <person name="Gu X."/>
            <person name="Fan W."/>
            <person name="Lucas W.J."/>
            <person name="Wang X."/>
            <person name="Xie B."/>
            <person name="Ni P."/>
            <person name="Ren Y."/>
            <person name="Zhu H."/>
            <person name="Li J."/>
            <person name="Lin K."/>
            <person name="Jin W."/>
            <person name="Fei Z."/>
            <person name="Li G."/>
            <person name="Staub J."/>
            <person name="Kilian A."/>
            <person name="van der Vossen E.A."/>
            <person name="Wu Y."/>
            <person name="Guo J."/>
            <person name="He J."/>
            <person name="Jia Z."/>
            <person name="Ren Y."/>
            <person name="Tian G."/>
            <person name="Lu Y."/>
            <person name="Ruan J."/>
            <person name="Qian W."/>
            <person name="Wang M."/>
            <person name="Huang Q."/>
            <person name="Li B."/>
            <person name="Xuan Z."/>
            <person name="Cao J."/>
            <person name="Asan"/>
            <person name="Wu Z."/>
            <person name="Zhang J."/>
            <person name="Cai Q."/>
            <person name="Bai Y."/>
            <person name="Zhao B."/>
            <person name="Han Y."/>
            <person name="Li Y."/>
            <person name="Li X."/>
            <person name="Wang S."/>
            <person name="Shi Q."/>
            <person name="Liu S."/>
            <person name="Cho W.K."/>
            <person name="Kim J.Y."/>
            <person name="Xu Y."/>
            <person name="Heller-Uszynska K."/>
            <person name="Miao H."/>
            <person name="Cheng Z."/>
            <person name="Zhang S."/>
            <person name="Wu J."/>
            <person name="Yang Y."/>
            <person name="Kang H."/>
            <person name="Li M."/>
            <person name="Liang H."/>
            <person name="Ren X."/>
            <person name="Shi Z."/>
            <person name="Wen M."/>
            <person name="Jian M."/>
            <person name="Yang H."/>
            <person name="Zhang G."/>
            <person name="Yang Z."/>
            <person name="Chen R."/>
            <person name="Liu S."/>
            <person name="Li J."/>
            <person name="Ma L."/>
            <person name="Liu H."/>
            <person name="Zhou Y."/>
            <person name="Zhao J."/>
            <person name="Fang X."/>
            <person name="Li G."/>
            <person name="Fang L."/>
            <person name="Li Y."/>
            <person name="Liu D."/>
            <person name="Zheng H."/>
            <person name="Zhang Y."/>
            <person name="Qin N."/>
            <person name="Li Z."/>
            <person name="Yang G."/>
            <person name="Yang S."/>
            <person name="Bolund L."/>
            <person name="Kristiansen K."/>
            <person name="Zheng H."/>
            <person name="Li S."/>
            <person name="Zhang X."/>
            <person name="Yang H."/>
            <person name="Wang J."/>
            <person name="Sun R."/>
            <person name="Zhang B."/>
            <person name="Jiang S."/>
            <person name="Wang J."/>
            <person name="Du Y."/>
            <person name="Li S."/>
        </authorList>
    </citation>
    <scope>NUCLEOTIDE SEQUENCE [LARGE SCALE GENOMIC DNA]</scope>
    <source>
        <strain evidence="2">cv. 9930</strain>
    </source>
</reference>
<dbReference type="AlphaFoldDB" id="A0A0A0LJQ0"/>
<keyword evidence="2" id="KW-1185">Reference proteome</keyword>
<sequence>MSIIPIDHSYFFHIFLNCLSIPIPSETSDKIAMFINPIIIVLIFSVLAVKLESSLLLDCYGTCCNISTRQQNGWSNLTKFLTFTDLMMLDPPHVHYYKVQHILVLFAEGRGNDILVSSHVTLTGEFCQDVVVPTKSRHHHILTVLHPV</sequence>
<protein>
    <submittedName>
        <fullName evidence="1">Uncharacterized protein</fullName>
    </submittedName>
</protein>
<organism evidence="1 2">
    <name type="scientific">Cucumis sativus</name>
    <name type="common">Cucumber</name>
    <dbReference type="NCBI Taxonomy" id="3659"/>
    <lineage>
        <taxon>Eukaryota</taxon>
        <taxon>Viridiplantae</taxon>
        <taxon>Streptophyta</taxon>
        <taxon>Embryophyta</taxon>
        <taxon>Tracheophyta</taxon>
        <taxon>Spermatophyta</taxon>
        <taxon>Magnoliopsida</taxon>
        <taxon>eudicotyledons</taxon>
        <taxon>Gunneridae</taxon>
        <taxon>Pentapetalae</taxon>
        <taxon>rosids</taxon>
        <taxon>fabids</taxon>
        <taxon>Cucurbitales</taxon>
        <taxon>Cucurbitaceae</taxon>
        <taxon>Benincaseae</taxon>
        <taxon>Cucumis</taxon>
    </lineage>
</organism>
<reference evidence="1 2" key="4">
    <citation type="journal article" date="2011" name="BMC Genomics">
        <title>RNA-Seq improves annotation of protein-coding genes in the cucumber genome.</title>
        <authorList>
            <person name="Li Z."/>
            <person name="Zhang Z."/>
            <person name="Yan P."/>
            <person name="Huang S."/>
            <person name="Fei Z."/>
            <person name="Lin K."/>
        </authorList>
    </citation>
    <scope>NUCLEOTIDE SEQUENCE [LARGE SCALE GENOMIC DNA]</scope>
    <source>
        <strain evidence="2">cv. 9930</strain>
    </source>
</reference>
<gene>
    <name evidence="1" type="ORF">Csa_3G892200</name>
</gene>
<dbReference type="EMBL" id="CM002924">
    <property type="protein sequence ID" value="KGN60266.1"/>
    <property type="molecule type" value="Genomic_DNA"/>
</dbReference>
<reference evidence="1 2" key="2">
    <citation type="journal article" date="2009" name="PLoS ONE">
        <title>An integrated genetic and cytogenetic map of the cucumber genome.</title>
        <authorList>
            <person name="Ren Y."/>
            <person name="Zhang Z."/>
            <person name="Liu J."/>
            <person name="Staub J.E."/>
            <person name="Han Y."/>
            <person name="Cheng Z."/>
            <person name="Li X."/>
            <person name="Lu J."/>
            <person name="Miao H."/>
            <person name="Kang H."/>
            <person name="Xie B."/>
            <person name="Gu X."/>
            <person name="Wang X."/>
            <person name="Du Y."/>
            <person name="Jin W."/>
            <person name="Huang S."/>
        </authorList>
    </citation>
    <scope>NUCLEOTIDE SEQUENCE [LARGE SCALE GENOMIC DNA]</scope>
    <source>
        <strain evidence="2">cv. 9930</strain>
    </source>
</reference>
<evidence type="ECO:0000313" key="2">
    <source>
        <dbReference type="Proteomes" id="UP000029981"/>
    </source>
</evidence>
<accession>A0A0A0LJQ0</accession>
<name>A0A0A0LJQ0_CUCSA</name>
<evidence type="ECO:0000313" key="1">
    <source>
        <dbReference type="EMBL" id="KGN60266.1"/>
    </source>
</evidence>
<proteinExistence type="predicted"/>